<reference evidence="1 2" key="2">
    <citation type="submission" date="2018-11" db="EMBL/GenBank/DDBJ databases">
        <authorList>
            <consortium name="Pathogen Informatics"/>
        </authorList>
    </citation>
    <scope>NUCLEOTIDE SEQUENCE [LARGE SCALE GENOMIC DNA]</scope>
</reference>
<protein>
    <submittedName>
        <fullName evidence="3">Sulphotransf domain-containing protein</fullName>
    </submittedName>
</protein>
<gene>
    <name evidence="1" type="ORF">TASK_LOCUS4351</name>
</gene>
<organism evidence="3">
    <name type="scientific">Taenia asiatica</name>
    <name type="common">Asian tapeworm</name>
    <dbReference type="NCBI Taxonomy" id="60517"/>
    <lineage>
        <taxon>Eukaryota</taxon>
        <taxon>Metazoa</taxon>
        <taxon>Spiralia</taxon>
        <taxon>Lophotrochozoa</taxon>
        <taxon>Platyhelminthes</taxon>
        <taxon>Cestoda</taxon>
        <taxon>Eucestoda</taxon>
        <taxon>Cyclophyllidea</taxon>
        <taxon>Taeniidae</taxon>
        <taxon>Taenia</taxon>
    </lineage>
</organism>
<evidence type="ECO:0000313" key="2">
    <source>
        <dbReference type="Proteomes" id="UP000282613"/>
    </source>
</evidence>
<accession>A0A0R3W378</accession>
<dbReference type="AlphaFoldDB" id="A0A0R3W378"/>
<dbReference type="Proteomes" id="UP000282613">
    <property type="component" value="Unassembled WGS sequence"/>
</dbReference>
<name>A0A0R3W378_TAEAS</name>
<evidence type="ECO:0000313" key="1">
    <source>
        <dbReference type="EMBL" id="VDK33277.1"/>
    </source>
</evidence>
<dbReference type="WBParaSite" id="TASK_0000435001-mRNA-1">
    <property type="protein sequence ID" value="TASK_0000435001-mRNA-1"/>
    <property type="gene ID" value="TASK_0000435001"/>
</dbReference>
<reference evidence="3" key="1">
    <citation type="submission" date="2017-02" db="UniProtKB">
        <authorList>
            <consortium name="WormBaseParasite"/>
        </authorList>
    </citation>
    <scope>IDENTIFICATION</scope>
</reference>
<dbReference type="EMBL" id="UYRS01018343">
    <property type="protein sequence ID" value="VDK33277.1"/>
    <property type="molecule type" value="Genomic_DNA"/>
</dbReference>
<keyword evidence="2" id="KW-1185">Reference proteome</keyword>
<evidence type="ECO:0000313" key="3">
    <source>
        <dbReference type="WBParaSite" id="TASK_0000435001-mRNA-1"/>
    </source>
</evidence>
<proteinExistence type="predicted"/>
<sequence>MNPMLEHFEQNPPCSHRQSPISITFFPPRRVGSTFTLNFYGFATDNGLKSLSRKNKPNPPPSPSLNRGVAMMLEHFDAIR</sequence>